<evidence type="ECO:0000313" key="2">
    <source>
        <dbReference type="Proteomes" id="UP000324222"/>
    </source>
</evidence>
<organism evidence="1 2">
    <name type="scientific">Portunus trituberculatus</name>
    <name type="common">Swimming crab</name>
    <name type="synonym">Neptunus trituberculatus</name>
    <dbReference type="NCBI Taxonomy" id="210409"/>
    <lineage>
        <taxon>Eukaryota</taxon>
        <taxon>Metazoa</taxon>
        <taxon>Ecdysozoa</taxon>
        <taxon>Arthropoda</taxon>
        <taxon>Crustacea</taxon>
        <taxon>Multicrustacea</taxon>
        <taxon>Malacostraca</taxon>
        <taxon>Eumalacostraca</taxon>
        <taxon>Eucarida</taxon>
        <taxon>Decapoda</taxon>
        <taxon>Pleocyemata</taxon>
        <taxon>Brachyura</taxon>
        <taxon>Eubrachyura</taxon>
        <taxon>Portunoidea</taxon>
        <taxon>Portunidae</taxon>
        <taxon>Portuninae</taxon>
        <taxon>Portunus</taxon>
    </lineage>
</organism>
<gene>
    <name evidence="1" type="ORF">E2C01_003761</name>
</gene>
<keyword evidence="2" id="KW-1185">Reference proteome</keyword>
<accession>A0A5B7CPL4</accession>
<dbReference type="Proteomes" id="UP000324222">
    <property type="component" value="Unassembled WGS sequence"/>
</dbReference>
<protein>
    <submittedName>
        <fullName evidence="1">Uncharacterized protein</fullName>
    </submittedName>
</protein>
<reference evidence="1 2" key="1">
    <citation type="submission" date="2019-05" db="EMBL/GenBank/DDBJ databases">
        <title>Another draft genome of Portunus trituberculatus and its Hox gene families provides insights of decapod evolution.</title>
        <authorList>
            <person name="Jeong J.-H."/>
            <person name="Song I."/>
            <person name="Kim S."/>
            <person name="Choi T."/>
            <person name="Kim D."/>
            <person name="Ryu S."/>
            <person name="Kim W."/>
        </authorList>
    </citation>
    <scope>NUCLEOTIDE SEQUENCE [LARGE SCALE GENOMIC DNA]</scope>
    <source>
        <tissue evidence="1">Muscle</tissue>
    </source>
</reference>
<evidence type="ECO:0000313" key="1">
    <source>
        <dbReference type="EMBL" id="MPC11108.1"/>
    </source>
</evidence>
<comment type="caution">
    <text evidence="1">The sequence shown here is derived from an EMBL/GenBank/DDBJ whole genome shotgun (WGS) entry which is preliminary data.</text>
</comment>
<dbReference type="EMBL" id="VSRR010000145">
    <property type="protein sequence ID" value="MPC11108.1"/>
    <property type="molecule type" value="Genomic_DNA"/>
</dbReference>
<name>A0A5B7CPL4_PORTR</name>
<dbReference type="AlphaFoldDB" id="A0A5B7CPL4"/>
<sequence length="144" mass="16287">MANARLVIKVEEGRVAPRCCRRRALAPPLVDDQVGGYLLPETQTTPGDQSTPVYQFLCPHAKQYVKLNETLTPKQNYLILTFQGTGCTDQFLQPHDNVKPHNHNDLTHERRGDWESLEIIFNVVELSQTPPPQDFRKQCAAAPP</sequence>
<proteinExistence type="predicted"/>